<sequence length="235" mass="23577">MARFTPLRALVGTSLFASLALAQTAAQISQEQLTLATVIPTNCNAQCQTWLATLGTCPAAASATYAACVCDATFVSNFQTCAACLQTSLTATNDAVNAATATNAPTDLTNYCATAGNAVSLSSTLTSTTTTAAVAATGTTTQRTYSVSIPPITSVSLTFSTVTSSSALSLSSGETESSMSEPRVVTLQLTNANVPFPTQSKGTSAFANSAPQKAGFAVGKVVGALAVVAGGMMLV</sequence>
<dbReference type="AlphaFoldDB" id="A0A511KJF2"/>
<evidence type="ECO:0000313" key="2">
    <source>
        <dbReference type="EMBL" id="GEM10045.1"/>
    </source>
</evidence>
<dbReference type="EMBL" id="BJWK01000009">
    <property type="protein sequence ID" value="GEM10045.1"/>
    <property type="molecule type" value="Genomic_DNA"/>
</dbReference>
<name>A0A511KJF2_RHOTO</name>
<accession>A0A511KJF2</accession>
<protein>
    <submittedName>
        <fullName evidence="2">Proteophosphoglycan ppg4</fullName>
    </submittedName>
</protein>
<dbReference type="Proteomes" id="UP000321518">
    <property type="component" value="Unassembled WGS sequence"/>
</dbReference>
<dbReference type="OrthoDB" id="2529965at2759"/>
<reference evidence="2 3" key="1">
    <citation type="submission" date="2019-07" db="EMBL/GenBank/DDBJ databases">
        <title>Rhodotorula toruloides NBRC10032 genome sequencing.</title>
        <authorList>
            <person name="Shida Y."/>
            <person name="Takaku H."/>
            <person name="Ogasawara W."/>
            <person name="Mori K."/>
        </authorList>
    </citation>
    <scope>NUCLEOTIDE SEQUENCE [LARGE SCALE GENOMIC DNA]</scope>
    <source>
        <strain evidence="2 3">NBRC10032</strain>
    </source>
</reference>
<feature type="chain" id="PRO_5021990186" evidence="1">
    <location>
        <begin position="23"/>
        <end position="235"/>
    </location>
</feature>
<organism evidence="2 3">
    <name type="scientific">Rhodotorula toruloides</name>
    <name type="common">Yeast</name>
    <name type="synonym">Rhodosporidium toruloides</name>
    <dbReference type="NCBI Taxonomy" id="5286"/>
    <lineage>
        <taxon>Eukaryota</taxon>
        <taxon>Fungi</taxon>
        <taxon>Dikarya</taxon>
        <taxon>Basidiomycota</taxon>
        <taxon>Pucciniomycotina</taxon>
        <taxon>Microbotryomycetes</taxon>
        <taxon>Sporidiobolales</taxon>
        <taxon>Sporidiobolaceae</taxon>
        <taxon>Rhodotorula</taxon>
    </lineage>
</organism>
<comment type="caution">
    <text evidence="2">The sequence shown here is derived from an EMBL/GenBank/DDBJ whole genome shotgun (WGS) entry which is preliminary data.</text>
</comment>
<feature type="signal peptide" evidence="1">
    <location>
        <begin position="1"/>
        <end position="22"/>
    </location>
</feature>
<evidence type="ECO:0000313" key="3">
    <source>
        <dbReference type="Proteomes" id="UP000321518"/>
    </source>
</evidence>
<evidence type="ECO:0000256" key="1">
    <source>
        <dbReference type="SAM" id="SignalP"/>
    </source>
</evidence>
<keyword evidence="1" id="KW-0732">Signal</keyword>
<proteinExistence type="predicted"/>
<gene>
    <name evidence="2" type="ORF">Rt10032_c09g4062</name>
</gene>